<dbReference type="InterPro" id="IPR015042">
    <property type="entry name" value="BPS-dom"/>
</dbReference>
<dbReference type="SMART" id="SM00252">
    <property type="entry name" value="SH2"/>
    <property type="match status" value="1"/>
</dbReference>
<dbReference type="SUPFAM" id="SSF55550">
    <property type="entry name" value="SH2 domain"/>
    <property type="match status" value="1"/>
</dbReference>
<evidence type="ECO:0000313" key="4">
    <source>
        <dbReference type="Proteomes" id="UP000008144"/>
    </source>
</evidence>
<dbReference type="Pfam" id="PF00017">
    <property type="entry name" value="SH2"/>
    <property type="match status" value="1"/>
</dbReference>
<dbReference type="EMBL" id="EAAA01000216">
    <property type="status" value="NOT_ANNOTATED_CDS"/>
    <property type="molecule type" value="Genomic_DNA"/>
</dbReference>
<sequence>MSAWISGLRLTMNGSRFYESYLSARRQSQSNLVRSSSDRTINRHDFAAMDFRGETGRVIHDPKEVAMLELEQQSSWRRRLINRTITGQASDRNIVGSSAPTKQVAFFARAIHQTQTWFYGKITREEATEELHRNGNVDGLFLVRDSHTIPGGIVVTLCHNQKSRHIPITQIERNGQNFYTADNGETRFVDMIQLVDFHRLNKGSLPCLLLHECSHSQMS</sequence>
<keyword evidence="4" id="KW-1185">Reference proteome</keyword>
<dbReference type="PANTHER" id="PTHR11243">
    <property type="entry name" value="GROWTH FACTOR RECEPTOR-BOUND PROTEIN"/>
    <property type="match status" value="1"/>
</dbReference>
<accession>F6S1U1</accession>
<dbReference type="OMA" id="PPGCAMV"/>
<dbReference type="InterPro" id="IPR000980">
    <property type="entry name" value="SH2"/>
</dbReference>
<reference evidence="4" key="1">
    <citation type="journal article" date="2002" name="Science">
        <title>The draft genome of Ciona intestinalis: insights into chordate and vertebrate origins.</title>
        <authorList>
            <person name="Dehal P."/>
            <person name="Satou Y."/>
            <person name="Campbell R.K."/>
            <person name="Chapman J."/>
            <person name="Degnan B."/>
            <person name="De Tomaso A."/>
            <person name="Davidson B."/>
            <person name="Di Gregorio A."/>
            <person name="Gelpke M."/>
            <person name="Goodstein D.M."/>
            <person name="Harafuji N."/>
            <person name="Hastings K.E."/>
            <person name="Ho I."/>
            <person name="Hotta K."/>
            <person name="Huang W."/>
            <person name="Kawashima T."/>
            <person name="Lemaire P."/>
            <person name="Martinez D."/>
            <person name="Meinertzhagen I.A."/>
            <person name="Necula S."/>
            <person name="Nonaka M."/>
            <person name="Putnam N."/>
            <person name="Rash S."/>
            <person name="Saiga H."/>
            <person name="Satake M."/>
            <person name="Terry A."/>
            <person name="Yamada L."/>
            <person name="Wang H.G."/>
            <person name="Awazu S."/>
            <person name="Azumi K."/>
            <person name="Boore J."/>
            <person name="Branno M."/>
            <person name="Chin-Bow S."/>
            <person name="DeSantis R."/>
            <person name="Doyle S."/>
            <person name="Francino P."/>
            <person name="Keys D.N."/>
            <person name="Haga S."/>
            <person name="Hayashi H."/>
            <person name="Hino K."/>
            <person name="Imai K.S."/>
            <person name="Inaba K."/>
            <person name="Kano S."/>
            <person name="Kobayashi K."/>
            <person name="Kobayashi M."/>
            <person name="Lee B.I."/>
            <person name="Makabe K.W."/>
            <person name="Manohar C."/>
            <person name="Matassi G."/>
            <person name="Medina M."/>
            <person name="Mochizuki Y."/>
            <person name="Mount S."/>
            <person name="Morishita T."/>
            <person name="Miura S."/>
            <person name="Nakayama A."/>
            <person name="Nishizaka S."/>
            <person name="Nomoto H."/>
            <person name="Ohta F."/>
            <person name="Oishi K."/>
            <person name="Rigoutsos I."/>
            <person name="Sano M."/>
            <person name="Sasaki A."/>
            <person name="Sasakura Y."/>
            <person name="Shoguchi E."/>
            <person name="Shin-i T."/>
            <person name="Spagnuolo A."/>
            <person name="Stainier D."/>
            <person name="Suzuki M.M."/>
            <person name="Tassy O."/>
            <person name="Takatori N."/>
            <person name="Tokuoka M."/>
            <person name="Yagi K."/>
            <person name="Yoshizaki F."/>
            <person name="Wada S."/>
            <person name="Zhang C."/>
            <person name="Hyatt P.D."/>
            <person name="Larimer F."/>
            <person name="Detter C."/>
            <person name="Doggett N."/>
            <person name="Glavina T."/>
            <person name="Hawkins T."/>
            <person name="Richardson P."/>
            <person name="Lucas S."/>
            <person name="Kohara Y."/>
            <person name="Levine M."/>
            <person name="Satoh N."/>
            <person name="Rokhsar D.S."/>
        </authorList>
    </citation>
    <scope>NUCLEOTIDE SEQUENCE [LARGE SCALE GENOMIC DNA]</scope>
</reference>
<evidence type="ECO:0000313" key="3">
    <source>
        <dbReference type="Ensembl" id="ENSCINP00000006852.3"/>
    </source>
</evidence>
<reference evidence="3" key="4">
    <citation type="submission" date="2025-09" db="UniProtKB">
        <authorList>
            <consortium name="Ensembl"/>
        </authorList>
    </citation>
    <scope>IDENTIFICATION</scope>
</reference>
<dbReference type="InterPro" id="IPR036860">
    <property type="entry name" value="SH2_dom_sf"/>
</dbReference>
<dbReference type="InParanoid" id="F6S1U1"/>
<protein>
    <recommendedName>
        <fullName evidence="2">SH2 domain-containing protein</fullName>
    </recommendedName>
</protein>
<dbReference type="AlphaFoldDB" id="F6S1U1"/>
<dbReference type="STRING" id="7719.ENSCINP00000006852"/>
<dbReference type="Ensembl" id="ENSCINT00000006852.3">
    <property type="protein sequence ID" value="ENSCINP00000006852.3"/>
    <property type="gene ID" value="ENSCING00000003341.3"/>
</dbReference>
<reference evidence="3" key="2">
    <citation type="journal article" date="2008" name="Genome Biol.">
        <title>Improved genome assembly and evidence-based global gene model set for the chordate Ciona intestinalis: new insight into intron and operon populations.</title>
        <authorList>
            <person name="Satou Y."/>
            <person name="Mineta K."/>
            <person name="Ogasawara M."/>
            <person name="Sasakura Y."/>
            <person name="Shoguchi E."/>
            <person name="Ueno K."/>
            <person name="Yamada L."/>
            <person name="Matsumoto J."/>
            <person name="Wasserscheid J."/>
            <person name="Dewar K."/>
            <person name="Wiley G.B."/>
            <person name="Macmil S.L."/>
            <person name="Roe B.A."/>
            <person name="Zeller R.W."/>
            <person name="Hastings K.E."/>
            <person name="Lemaire P."/>
            <person name="Lindquist E."/>
            <person name="Endo T."/>
            <person name="Hotta K."/>
            <person name="Inaba K."/>
        </authorList>
    </citation>
    <scope>NUCLEOTIDE SEQUENCE [LARGE SCALE GENOMIC DNA]</scope>
    <source>
        <strain evidence="3">wild type</strain>
    </source>
</reference>
<dbReference type="PANTHER" id="PTHR11243:SF38">
    <property type="entry name" value="GROWTH FACTOR RECEPTOR-BOUND PROTEIN 14-LIKE ISOFORM X1"/>
    <property type="match status" value="1"/>
</dbReference>
<dbReference type="PRINTS" id="PR00401">
    <property type="entry name" value="SH2DOMAIN"/>
</dbReference>
<dbReference type="HOGENOM" id="CLU_1320486_0_0_1"/>
<reference evidence="3" key="3">
    <citation type="submission" date="2025-08" db="UniProtKB">
        <authorList>
            <consortium name="Ensembl"/>
        </authorList>
    </citation>
    <scope>IDENTIFICATION</scope>
</reference>
<dbReference type="Gene3D" id="3.30.505.10">
    <property type="entry name" value="SH2 domain"/>
    <property type="match status" value="1"/>
</dbReference>
<evidence type="ECO:0000256" key="1">
    <source>
        <dbReference type="PROSITE-ProRule" id="PRU00191"/>
    </source>
</evidence>
<feature type="domain" description="SH2" evidence="2">
    <location>
        <begin position="117"/>
        <end position="213"/>
    </location>
</feature>
<evidence type="ECO:0000259" key="2">
    <source>
        <dbReference type="PROSITE" id="PS50001"/>
    </source>
</evidence>
<keyword evidence="1" id="KW-0727">SH2 domain</keyword>
<dbReference type="GeneTree" id="ENSGT00940000173354"/>
<organism evidence="3 4">
    <name type="scientific">Ciona intestinalis</name>
    <name type="common">Transparent sea squirt</name>
    <name type="synonym">Ascidia intestinalis</name>
    <dbReference type="NCBI Taxonomy" id="7719"/>
    <lineage>
        <taxon>Eukaryota</taxon>
        <taxon>Metazoa</taxon>
        <taxon>Chordata</taxon>
        <taxon>Tunicata</taxon>
        <taxon>Ascidiacea</taxon>
        <taxon>Phlebobranchia</taxon>
        <taxon>Cionidae</taxon>
        <taxon>Ciona</taxon>
    </lineage>
</organism>
<dbReference type="PROSITE" id="PS50001">
    <property type="entry name" value="SH2"/>
    <property type="match status" value="1"/>
</dbReference>
<dbReference type="Proteomes" id="UP000008144">
    <property type="component" value="Chromosome 1"/>
</dbReference>
<name>F6S1U1_CIOIN</name>
<dbReference type="InterPro" id="IPR039664">
    <property type="entry name" value="GRB/APBB1IP"/>
</dbReference>
<dbReference type="Pfam" id="PF08947">
    <property type="entry name" value="BPS"/>
    <property type="match status" value="1"/>
</dbReference>
<proteinExistence type="predicted"/>